<dbReference type="PANTHER" id="PTHR31809">
    <property type="entry name" value="BUD13 HOMOLOG"/>
    <property type="match status" value="1"/>
</dbReference>
<feature type="signal peptide" evidence="5">
    <location>
        <begin position="1"/>
        <end position="22"/>
    </location>
</feature>
<dbReference type="Proteomes" id="UP000249293">
    <property type="component" value="Chromosome 4"/>
</dbReference>
<evidence type="ECO:0000313" key="7">
    <source>
        <dbReference type="Proteomes" id="UP000249293"/>
    </source>
</evidence>
<dbReference type="GO" id="GO:0000398">
    <property type="term" value="P:mRNA splicing, via spliceosome"/>
    <property type="evidence" value="ECO:0007669"/>
    <property type="project" value="TreeGrafter"/>
</dbReference>
<organism evidence="6 7">
    <name type="scientific">Pichia kudriavzevii</name>
    <name type="common">Yeast</name>
    <name type="synonym">Issatchenkia orientalis</name>
    <dbReference type="NCBI Taxonomy" id="4909"/>
    <lineage>
        <taxon>Eukaryota</taxon>
        <taxon>Fungi</taxon>
        <taxon>Dikarya</taxon>
        <taxon>Ascomycota</taxon>
        <taxon>Saccharomycotina</taxon>
        <taxon>Pichiomycetes</taxon>
        <taxon>Pichiales</taxon>
        <taxon>Pichiaceae</taxon>
        <taxon>Pichia</taxon>
    </lineage>
</organism>
<evidence type="ECO:0000256" key="1">
    <source>
        <dbReference type="ARBA" id="ARBA00011069"/>
    </source>
</evidence>
<evidence type="ECO:0000256" key="3">
    <source>
        <dbReference type="SAM" id="Coils"/>
    </source>
</evidence>
<feature type="compositionally biased region" description="Polar residues" evidence="4">
    <location>
        <begin position="76"/>
        <end position="89"/>
    </location>
</feature>
<sequence length="295" mass="34981">MLQARFFFFFFEALLIPVSPEAEITEEKTKMRTPNSLEEYMKKKYATRTMSEKRSLDIDQHETDDPNSKKKRLNQENKSSASRKIQSGETEVLDANDTTIQENTVARKPIGGLRSHEELVKEQELKEKKTKDELDLLKRQEVQRQAIERDPKSHKLTEYEIKDLDKAKQKKLIEDEIKHRNRNEAGILEERKLQEKINEMKSVGLNNYENDEKLLSKQKEDIKSEDPALLFNKNVIQKHKKKLESKYVSISGRKLYKDESRYPPNRFNIKPGWRWDGIIRGNGFEQKWFDRHTTK</sequence>
<dbReference type="GO" id="GO:0070274">
    <property type="term" value="C:RES complex"/>
    <property type="evidence" value="ECO:0007669"/>
    <property type="project" value="TreeGrafter"/>
</dbReference>
<proteinExistence type="inferred from homology"/>
<dbReference type="GO" id="GO:0003723">
    <property type="term" value="F:RNA binding"/>
    <property type="evidence" value="ECO:0007669"/>
    <property type="project" value="TreeGrafter"/>
</dbReference>
<feature type="coiled-coil region" evidence="3">
    <location>
        <begin position="113"/>
        <end position="140"/>
    </location>
</feature>
<evidence type="ECO:0000313" key="6">
    <source>
        <dbReference type="EMBL" id="AWU77601.1"/>
    </source>
</evidence>
<accession>A0A2U9R8R8</accession>
<feature type="chain" id="PRO_5016101662" description="Pre-mRNA-splicing factor CWC26" evidence="5">
    <location>
        <begin position="23"/>
        <end position="295"/>
    </location>
</feature>
<dbReference type="STRING" id="4909.A0A2U9R8R8"/>
<dbReference type="VEuPathDB" id="FungiDB:C5L36_0D03350"/>
<dbReference type="EMBL" id="CP028776">
    <property type="protein sequence ID" value="AWU77601.1"/>
    <property type="molecule type" value="Genomic_DNA"/>
</dbReference>
<reference evidence="6 7" key="1">
    <citation type="submission" date="2018-06" db="EMBL/GenBank/DDBJ databases">
        <title>Population genomics shows no distinction between pathogenic Candida krusei and environmental Pichia kudriavzevii: One species, four names.</title>
        <authorList>
            <person name="Douglass A.P."/>
            <person name="Offei B."/>
            <person name="Braun-Galleani S."/>
            <person name="Coughlan A.Y."/>
            <person name="Martos A."/>
            <person name="Ortiz-Merino R.A."/>
            <person name="Byrne K.P."/>
            <person name="Wolfe K.H."/>
        </authorList>
    </citation>
    <scope>NUCLEOTIDE SEQUENCE [LARGE SCALE GENOMIC DNA]</scope>
    <source>
        <strain evidence="6 7">CBS573</strain>
    </source>
</reference>
<keyword evidence="5" id="KW-0732">Signal</keyword>
<evidence type="ECO:0000256" key="5">
    <source>
        <dbReference type="SAM" id="SignalP"/>
    </source>
</evidence>
<dbReference type="InterPro" id="IPR018609">
    <property type="entry name" value="Bud13"/>
</dbReference>
<keyword evidence="7" id="KW-1185">Reference proteome</keyword>
<feature type="region of interest" description="Disordered" evidence="4">
    <location>
        <begin position="26"/>
        <end position="103"/>
    </location>
</feature>
<dbReference type="KEGG" id="pkz:C5L36_0D03350"/>
<dbReference type="PANTHER" id="PTHR31809:SF0">
    <property type="entry name" value="BUD13 HOMOLOG"/>
    <property type="match status" value="1"/>
</dbReference>
<evidence type="ECO:0000256" key="4">
    <source>
        <dbReference type="SAM" id="MobiDB-lite"/>
    </source>
</evidence>
<comment type="similarity">
    <text evidence="1">Belongs to the CWC26 family.</text>
</comment>
<dbReference type="RefSeq" id="XP_029323078.1">
    <property type="nucleotide sequence ID" value="XM_029467218.1"/>
</dbReference>
<gene>
    <name evidence="6" type="ORF">C5L36_0D03350</name>
</gene>
<dbReference type="GO" id="GO:0005684">
    <property type="term" value="C:U2-type spliceosomal complex"/>
    <property type="evidence" value="ECO:0007669"/>
    <property type="project" value="TreeGrafter"/>
</dbReference>
<dbReference type="AlphaFoldDB" id="A0A2U9R8R8"/>
<dbReference type="Pfam" id="PF09736">
    <property type="entry name" value="Bud13"/>
    <property type="match status" value="1"/>
</dbReference>
<feature type="compositionally biased region" description="Basic and acidic residues" evidence="4">
    <location>
        <begin position="50"/>
        <end position="68"/>
    </location>
</feature>
<dbReference type="OrthoDB" id="3994791at2759"/>
<evidence type="ECO:0000256" key="2">
    <source>
        <dbReference type="ARBA" id="ARBA00020644"/>
    </source>
</evidence>
<dbReference type="InterPro" id="IPR051112">
    <property type="entry name" value="CWC26_splicing_factor"/>
</dbReference>
<keyword evidence="3" id="KW-0175">Coiled coil</keyword>
<name>A0A2U9R8R8_PICKU</name>
<protein>
    <recommendedName>
        <fullName evidence="2">Pre-mRNA-splicing factor CWC26</fullName>
    </recommendedName>
</protein>
<dbReference type="GeneID" id="40385430"/>